<dbReference type="GO" id="GO:0016987">
    <property type="term" value="F:sigma factor activity"/>
    <property type="evidence" value="ECO:0007669"/>
    <property type="project" value="UniProtKB-KW"/>
</dbReference>
<feature type="domain" description="RNA polymerase sigma-70 region 2" evidence="6">
    <location>
        <begin position="7"/>
        <end position="74"/>
    </location>
</feature>
<dbReference type="SUPFAM" id="SSF88659">
    <property type="entry name" value="Sigma3 and sigma4 domains of RNA polymerase sigma factors"/>
    <property type="match status" value="1"/>
</dbReference>
<dbReference type="NCBIfam" id="TIGR02937">
    <property type="entry name" value="sigma70-ECF"/>
    <property type="match status" value="1"/>
</dbReference>
<accession>A0A173ZVY5</accession>
<dbReference type="InterPro" id="IPR013324">
    <property type="entry name" value="RNA_pol_sigma_r3/r4-like"/>
</dbReference>
<evidence type="ECO:0000259" key="6">
    <source>
        <dbReference type="Pfam" id="PF04542"/>
    </source>
</evidence>
<sequence>MKQMEELYLNYAKTVHKYLICLTNDVNIAEDLTQETFYQASKTIKNFKGECKVSVWLCQIAKYSWYKRLEKNKKYNCDSYEDISFEIVGYQNLELDLLKNEDKMELFKKIHLLDSQSKEIIFLRISGELSFREIGDIFNKSENWARVSFYRAKPKLLEV</sequence>
<evidence type="ECO:0000256" key="4">
    <source>
        <dbReference type="ARBA" id="ARBA00023125"/>
    </source>
</evidence>
<dbReference type="Proteomes" id="UP000095594">
    <property type="component" value="Unassembled WGS sequence"/>
</dbReference>
<keyword evidence="2" id="KW-0805">Transcription regulation</keyword>
<dbReference type="PANTHER" id="PTHR43133">
    <property type="entry name" value="RNA POLYMERASE ECF-TYPE SIGMA FACTO"/>
    <property type="match status" value="1"/>
</dbReference>
<evidence type="ECO:0000256" key="3">
    <source>
        <dbReference type="ARBA" id="ARBA00023082"/>
    </source>
</evidence>
<gene>
    <name evidence="7" type="primary">sigM</name>
    <name evidence="7" type="ORF">ERS852471_00505</name>
</gene>
<dbReference type="InterPro" id="IPR036388">
    <property type="entry name" value="WH-like_DNA-bd_sf"/>
</dbReference>
<keyword evidence="4" id="KW-0238">DNA-binding</keyword>
<dbReference type="AlphaFoldDB" id="A0A173ZVY5"/>
<dbReference type="InterPro" id="IPR013325">
    <property type="entry name" value="RNA_pol_sigma_r2"/>
</dbReference>
<dbReference type="InterPro" id="IPR039425">
    <property type="entry name" value="RNA_pol_sigma-70-like"/>
</dbReference>
<dbReference type="InterPro" id="IPR014284">
    <property type="entry name" value="RNA_pol_sigma-70_dom"/>
</dbReference>
<dbReference type="Gene3D" id="1.10.1740.10">
    <property type="match status" value="1"/>
</dbReference>
<evidence type="ECO:0000256" key="5">
    <source>
        <dbReference type="ARBA" id="ARBA00023163"/>
    </source>
</evidence>
<dbReference type="InterPro" id="IPR007627">
    <property type="entry name" value="RNA_pol_sigma70_r2"/>
</dbReference>
<evidence type="ECO:0000313" key="8">
    <source>
        <dbReference type="Proteomes" id="UP000095594"/>
    </source>
</evidence>
<reference evidence="7 8" key="1">
    <citation type="submission" date="2015-09" db="EMBL/GenBank/DDBJ databases">
        <authorList>
            <consortium name="Pathogen Informatics"/>
        </authorList>
    </citation>
    <scope>NUCLEOTIDE SEQUENCE [LARGE SCALE GENOMIC DNA]</scope>
    <source>
        <strain evidence="7 8">2789STDY5834856</strain>
    </source>
</reference>
<organism evidence="7 8">
    <name type="scientific">Clostridium disporicum</name>
    <dbReference type="NCBI Taxonomy" id="84024"/>
    <lineage>
        <taxon>Bacteria</taxon>
        <taxon>Bacillati</taxon>
        <taxon>Bacillota</taxon>
        <taxon>Clostridia</taxon>
        <taxon>Eubacteriales</taxon>
        <taxon>Clostridiaceae</taxon>
        <taxon>Clostridium</taxon>
    </lineage>
</organism>
<evidence type="ECO:0000313" key="7">
    <source>
        <dbReference type="EMBL" id="CUN79760.1"/>
    </source>
</evidence>
<dbReference type="EMBL" id="CYZX01000003">
    <property type="protein sequence ID" value="CUN79760.1"/>
    <property type="molecule type" value="Genomic_DNA"/>
</dbReference>
<comment type="similarity">
    <text evidence="1">Belongs to the sigma-70 factor family. ECF subfamily.</text>
</comment>
<name>A0A173ZVY5_9CLOT</name>
<evidence type="ECO:0000256" key="1">
    <source>
        <dbReference type="ARBA" id="ARBA00010641"/>
    </source>
</evidence>
<dbReference type="RefSeq" id="WP_055263603.1">
    <property type="nucleotide sequence ID" value="NZ_CABIXQ010000003.1"/>
</dbReference>
<evidence type="ECO:0000256" key="2">
    <source>
        <dbReference type="ARBA" id="ARBA00023015"/>
    </source>
</evidence>
<dbReference type="SUPFAM" id="SSF88946">
    <property type="entry name" value="Sigma2 domain of RNA polymerase sigma factors"/>
    <property type="match status" value="1"/>
</dbReference>
<proteinExistence type="inferred from homology"/>
<dbReference type="OrthoDB" id="9795666at2"/>
<dbReference type="PANTHER" id="PTHR43133:SF52">
    <property type="entry name" value="ECF RNA POLYMERASE SIGMA FACTOR SIGL"/>
    <property type="match status" value="1"/>
</dbReference>
<dbReference type="GO" id="GO:0003677">
    <property type="term" value="F:DNA binding"/>
    <property type="evidence" value="ECO:0007669"/>
    <property type="project" value="UniProtKB-KW"/>
</dbReference>
<keyword evidence="3" id="KW-0731">Sigma factor</keyword>
<protein>
    <submittedName>
        <fullName evidence="7">ECF subfamily RNA polymerase sigma-24 factor</fullName>
    </submittedName>
</protein>
<keyword evidence="5" id="KW-0804">Transcription</keyword>
<dbReference type="Gene3D" id="1.10.10.10">
    <property type="entry name" value="Winged helix-like DNA-binding domain superfamily/Winged helix DNA-binding domain"/>
    <property type="match status" value="1"/>
</dbReference>
<dbReference type="GO" id="GO:0006352">
    <property type="term" value="P:DNA-templated transcription initiation"/>
    <property type="evidence" value="ECO:0007669"/>
    <property type="project" value="InterPro"/>
</dbReference>
<dbReference type="Pfam" id="PF04542">
    <property type="entry name" value="Sigma70_r2"/>
    <property type="match status" value="1"/>
</dbReference>